<keyword evidence="7" id="KW-0540">Nuclease</keyword>
<gene>
    <name evidence="14" type="primary">LOC115375773</name>
</gene>
<keyword evidence="6" id="KW-0963">Cytoplasm</keyword>
<sequence>MAAALFARRRARRQRERQRKERIFHQRITLFQMPESDVIKLYRLPSHVILSLLDEIKDDMEPRTKRSHAIPGLTKLLAALHLLSSGSFQRAVTRNVGISQSALSPALSAFLRAMMRRVGQYIHFPQSREEIMETKMDFYAVAGFPNVIGAVDATHVPITPPSDDEHVYLNREQSYSMNIQVVCNARHVINNVVAKYPGSTLDSFVLRRSRLYELMEDREAGRGWLLGDSAYPLLPWLLTPVSNPTTPAEQRYNAAHSKTQNVIERTLRVLKSRFRCLDKTAGSLLYSPSKVCEIVVTCCMLHNLALRSGMPVEVGAEGDDEHLGDGEGLEDGWATQREVIRSYFN</sequence>
<evidence type="ECO:0000256" key="7">
    <source>
        <dbReference type="ARBA" id="ARBA00022722"/>
    </source>
</evidence>
<evidence type="ECO:0000256" key="5">
    <source>
        <dbReference type="ARBA" id="ARBA00015519"/>
    </source>
</evidence>
<dbReference type="RefSeq" id="XP_029931168.1">
    <property type="nucleotide sequence ID" value="XM_030075308.1"/>
</dbReference>
<evidence type="ECO:0000256" key="3">
    <source>
        <dbReference type="ARBA" id="ARBA00004496"/>
    </source>
</evidence>
<dbReference type="InterPro" id="IPR027806">
    <property type="entry name" value="HARBI1_dom"/>
</dbReference>
<evidence type="ECO:0000256" key="6">
    <source>
        <dbReference type="ARBA" id="ARBA00022490"/>
    </source>
</evidence>
<dbReference type="GO" id="GO:0005737">
    <property type="term" value="C:cytoplasm"/>
    <property type="evidence" value="ECO:0007669"/>
    <property type="project" value="UniProtKB-SubCell"/>
</dbReference>
<evidence type="ECO:0000256" key="11">
    <source>
        <dbReference type="ARBA" id="ARBA00030126"/>
    </source>
</evidence>
<dbReference type="PRINTS" id="PR02086">
    <property type="entry name" value="PUTNUCHARBI1"/>
</dbReference>
<proteinExistence type="inferred from homology"/>
<dbReference type="InterPro" id="IPR045249">
    <property type="entry name" value="HARBI1-like"/>
</dbReference>
<keyword evidence="9" id="KW-0378">Hydrolase</keyword>
<keyword evidence="15" id="KW-1185">Reference proteome</keyword>
<reference evidence="14" key="3">
    <citation type="submission" date="2025-09" db="UniProtKB">
        <authorList>
            <consortium name="Ensembl"/>
        </authorList>
    </citation>
    <scope>IDENTIFICATION</scope>
</reference>
<evidence type="ECO:0000313" key="14">
    <source>
        <dbReference type="Ensembl" id="ENSMMDP00005051675.1"/>
    </source>
</evidence>
<comment type="function">
    <text evidence="12">Transposase-derived protein that may have nuclease activity. Does not have transposase activity.</text>
</comment>
<dbReference type="GO" id="GO:0046872">
    <property type="term" value="F:metal ion binding"/>
    <property type="evidence" value="ECO:0007669"/>
    <property type="project" value="UniProtKB-KW"/>
</dbReference>
<name>A0A668AA59_9TELE</name>
<keyword evidence="8" id="KW-0479">Metal-binding</keyword>
<evidence type="ECO:0000313" key="15">
    <source>
        <dbReference type="Proteomes" id="UP000472263"/>
    </source>
</evidence>
<evidence type="ECO:0000259" key="13">
    <source>
        <dbReference type="Pfam" id="PF13359"/>
    </source>
</evidence>
<comment type="cofactor">
    <cofactor evidence="1">
        <name>a divalent metal cation</name>
        <dbReference type="ChEBI" id="CHEBI:60240"/>
    </cofactor>
</comment>
<feature type="domain" description="DDE Tnp4" evidence="13">
    <location>
        <begin position="151"/>
        <end position="303"/>
    </location>
</feature>
<comment type="similarity">
    <text evidence="4">Belongs to the HARBI1 family.</text>
</comment>
<evidence type="ECO:0000256" key="8">
    <source>
        <dbReference type="ARBA" id="ARBA00022723"/>
    </source>
</evidence>
<evidence type="ECO:0000256" key="1">
    <source>
        <dbReference type="ARBA" id="ARBA00001968"/>
    </source>
</evidence>
<evidence type="ECO:0000256" key="2">
    <source>
        <dbReference type="ARBA" id="ARBA00004123"/>
    </source>
</evidence>
<dbReference type="AlphaFoldDB" id="A0A668AA59"/>
<dbReference type="PANTHER" id="PTHR22930:SF267">
    <property type="entry name" value="NUCLEASE HARBI1-RELATED"/>
    <property type="match status" value="1"/>
</dbReference>
<dbReference type="Ensembl" id="ENSMMDT00005052687.1">
    <property type="protein sequence ID" value="ENSMMDP00005051675.1"/>
    <property type="gene ID" value="ENSMMDG00005023351.1"/>
</dbReference>
<organism evidence="14 15">
    <name type="scientific">Myripristis murdjan</name>
    <name type="common">pinecone soldierfish</name>
    <dbReference type="NCBI Taxonomy" id="586833"/>
    <lineage>
        <taxon>Eukaryota</taxon>
        <taxon>Metazoa</taxon>
        <taxon>Chordata</taxon>
        <taxon>Craniata</taxon>
        <taxon>Vertebrata</taxon>
        <taxon>Euteleostomi</taxon>
        <taxon>Actinopterygii</taxon>
        <taxon>Neopterygii</taxon>
        <taxon>Teleostei</taxon>
        <taxon>Neoteleostei</taxon>
        <taxon>Acanthomorphata</taxon>
        <taxon>Holocentriformes</taxon>
        <taxon>Holocentridae</taxon>
        <taxon>Myripristis</taxon>
    </lineage>
</organism>
<reference evidence="14" key="1">
    <citation type="submission" date="2019-06" db="EMBL/GenBank/DDBJ databases">
        <authorList>
            <consortium name="Wellcome Sanger Institute Data Sharing"/>
        </authorList>
    </citation>
    <scope>NUCLEOTIDE SEQUENCE [LARGE SCALE GENOMIC DNA]</scope>
</reference>
<dbReference type="Proteomes" id="UP000472263">
    <property type="component" value="Chromosome 17"/>
</dbReference>
<dbReference type="GO" id="GO:0005634">
    <property type="term" value="C:nucleus"/>
    <property type="evidence" value="ECO:0007669"/>
    <property type="project" value="UniProtKB-SubCell"/>
</dbReference>
<dbReference type="GeneID" id="115375773"/>
<dbReference type="PANTHER" id="PTHR22930">
    <property type="match status" value="1"/>
</dbReference>
<dbReference type="Pfam" id="PF13359">
    <property type="entry name" value="DDE_Tnp_4"/>
    <property type="match status" value="1"/>
</dbReference>
<dbReference type="InterPro" id="IPR026103">
    <property type="entry name" value="HARBI1_animal"/>
</dbReference>
<evidence type="ECO:0000256" key="10">
    <source>
        <dbReference type="ARBA" id="ARBA00023242"/>
    </source>
</evidence>
<evidence type="ECO:0000256" key="4">
    <source>
        <dbReference type="ARBA" id="ARBA00006958"/>
    </source>
</evidence>
<dbReference type="InParanoid" id="A0A668AA59"/>
<evidence type="ECO:0000256" key="9">
    <source>
        <dbReference type="ARBA" id="ARBA00022801"/>
    </source>
</evidence>
<keyword evidence="10" id="KW-0539">Nucleus</keyword>
<evidence type="ECO:0000256" key="12">
    <source>
        <dbReference type="ARBA" id="ARBA00045850"/>
    </source>
</evidence>
<dbReference type="GO" id="GO:0004518">
    <property type="term" value="F:nuclease activity"/>
    <property type="evidence" value="ECO:0007669"/>
    <property type="project" value="UniProtKB-KW"/>
</dbReference>
<dbReference type="FunCoup" id="A0A668AA59">
    <property type="interactions" value="12"/>
</dbReference>
<dbReference type="OrthoDB" id="2415966at2759"/>
<dbReference type="GeneTree" id="ENSGT00940000154348"/>
<protein>
    <recommendedName>
        <fullName evidence="5">Putative nuclease HARBI1</fullName>
    </recommendedName>
    <alternativeName>
        <fullName evidence="11">Harbinger transposase-derived nuclease</fullName>
    </alternativeName>
</protein>
<reference evidence="14" key="2">
    <citation type="submission" date="2025-08" db="UniProtKB">
        <authorList>
            <consortium name="Ensembl"/>
        </authorList>
    </citation>
    <scope>IDENTIFICATION</scope>
</reference>
<dbReference type="GO" id="GO:0016787">
    <property type="term" value="F:hydrolase activity"/>
    <property type="evidence" value="ECO:0007669"/>
    <property type="project" value="UniProtKB-KW"/>
</dbReference>
<accession>A0A668AA59</accession>
<comment type="subcellular location">
    <subcellularLocation>
        <location evidence="3">Cytoplasm</location>
    </subcellularLocation>
    <subcellularLocation>
        <location evidence="2">Nucleus</location>
    </subcellularLocation>
</comment>